<feature type="non-terminal residue" evidence="4">
    <location>
        <position position="520"/>
    </location>
</feature>
<evidence type="ECO:0000259" key="2">
    <source>
        <dbReference type="PROSITE" id="PS50234"/>
    </source>
</evidence>
<dbReference type="PROSITE" id="PS51257">
    <property type="entry name" value="PROKAR_LIPOPROTEIN"/>
    <property type="match status" value="1"/>
</dbReference>
<organism evidence="3 4">
    <name type="scientific">Frankliniella occidentalis</name>
    <name type="common">Western flower thrips</name>
    <name type="synonym">Euthrips occidentalis</name>
    <dbReference type="NCBI Taxonomy" id="133901"/>
    <lineage>
        <taxon>Eukaryota</taxon>
        <taxon>Metazoa</taxon>
        <taxon>Ecdysozoa</taxon>
        <taxon>Arthropoda</taxon>
        <taxon>Hexapoda</taxon>
        <taxon>Insecta</taxon>
        <taxon>Pterygota</taxon>
        <taxon>Neoptera</taxon>
        <taxon>Paraneoptera</taxon>
        <taxon>Thysanoptera</taxon>
        <taxon>Terebrantia</taxon>
        <taxon>Thripoidea</taxon>
        <taxon>Thripidae</taxon>
        <taxon>Frankliniella</taxon>
    </lineage>
</organism>
<feature type="chain" id="PRO_5039359546" evidence="1">
    <location>
        <begin position="19"/>
        <end position="520"/>
    </location>
</feature>
<dbReference type="GeneID" id="113217288"/>
<dbReference type="PROSITE" id="PS50234">
    <property type="entry name" value="VWFA"/>
    <property type="match status" value="1"/>
</dbReference>
<dbReference type="InterPro" id="IPR036465">
    <property type="entry name" value="vWFA_dom_sf"/>
</dbReference>
<sequence length="520" mass="56252">MKLHSALVLLTIAAACYAQGNSPIIGLSGDGTRHGVVVLHASYGAAHEVEVTRYHVNTLIQTRLAHTVIESELRNNALDDKKITVPFAIPSNAMLVNFEIISDGKVHQARPILKDSLQIDSTSSSATITARDAEAFDVDLELASGGTVLLRLEYEELLIRHLGRYKNVQQVWPGKVVSDLKVSVRINEASSILAPVNHTVTTESATGTVTTLSNLNVKKVQNTRDVELTFQPSEAEQELLAKQLGLGAEAGFAGQFNVEYEVDRYPTAGDIVVRDGYFAHFFAPTNLTSLPKYALFLLDVSGSMQGRKIEQLRDAMQTILGELGPEDQFTVIEFSNANNMWDLGVPSVGSTCKVYSAQYIKEAQQKAAAMSANGGTALLGGMQQALACAADGPPGLEPILLVLTDGQPDEPVTTIIDDSNTRNRKTASGNDLLASIFTIALGSDANLDFLEKLAINNGGKARQVYEASDASLQLQDFYQAIASPLLKNVSVIFNYQQAEEPSLTQTDFRTYFWGSELVVA</sequence>
<reference evidence="4" key="1">
    <citation type="submission" date="2025-08" db="UniProtKB">
        <authorList>
            <consortium name="RefSeq"/>
        </authorList>
    </citation>
    <scope>IDENTIFICATION</scope>
</reference>
<dbReference type="PANTHER" id="PTHR10338:SF108">
    <property type="entry name" value="INTER-ALPHA-TRYPSIN INHIBITOR HEAVY CHAIN H4-LIKE PROTEIN"/>
    <property type="match status" value="1"/>
</dbReference>
<dbReference type="AlphaFoldDB" id="A0A9C6XRZ5"/>
<dbReference type="SMART" id="SM00327">
    <property type="entry name" value="VWA"/>
    <property type="match status" value="1"/>
</dbReference>
<evidence type="ECO:0000313" key="4">
    <source>
        <dbReference type="RefSeq" id="XP_052128878.1"/>
    </source>
</evidence>
<dbReference type="PANTHER" id="PTHR10338">
    <property type="entry name" value="INTER-ALPHA-TRYPSIN INHIBITOR HEAVY CHAIN FAMILY MEMBER"/>
    <property type="match status" value="1"/>
</dbReference>
<dbReference type="OrthoDB" id="299997at2759"/>
<proteinExistence type="predicted"/>
<dbReference type="InterPro" id="IPR002035">
    <property type="entry name" value="VWF_A"/>
</dbReference>
<dbReference type="Pfam" id="PF13768">
    <property type="entry name" value="VWA_3"/>
    <property type="match status" value="1"/>
</dbReference>
<evidence type="ECO:0000313" key="3">
    <source>
        <dbReference type="Proteomes" id="UP000504606"/>
    </source>
</evidence>
<dbReference type="SUPFAM" id="SSF53300">
    <property type="entry name" value="vWA-like"/>
    <property type="match status" value="1"/>
</dbReference>
<keyword evidence="1" id="KW-0732">Signal</keyword>
<dbReference type="Proteomes" id="UP000504606">
    <property type="component" value="Unplaced"/>
</dbReference>
<gene>
    <name evidence="4" type="primary">LOC113217288</name>
</gene>
<accession>A0A9C6XRZ5</accession>
<protein>
    <submittedName>
        <fullName evidence="4">Inter-alpha-trypsin inhibitor heavy chain H4</fullName>
    </submittedName>
</protein>
<dbReference type="KEGG" id="foc:113217288"/>
<dbReference type="InterPro" id="IPR013694">
    <property type="entry name" value="VIT"/>
</dbReference>
<feature type="signal peptide" evidence="1">
    <location>
        <begin position="1"/>
        <end position="18"/>
    </location>
</feature>
<keyword evidence="3" id="KW-1185">Reference proteome</keyword>
<dbReference type="GO" id="GO:0032991">
    <property type="term" value="C:protein-containing complex"/>
    <property type="evidence" value="ECO:0007669"/>
    <property type="project" value="UniProtKB-ARBA"/>
</dbReference>
<dbReference type="Gene3D" id="3.40.50.410">
    <property type="entry name" value="von Willebrand factor, type A domain"/>
    <property type="match status" value="1"/>
</dbReference>
<feature type="domain" description="VWFA" evidence="2">
    <location>
        <begin position="293"/>
        <end position="481"/>
    </location>
</feature>
<dbReference type="SMART" id="SM00609">
    <property type="entry name" value="VIT"/>
    <property type="match status" value="1"/>
</dbReference>
<dbReference type="Pfam" id="PF08487">
    <property type="entry name" value="VIT"/>
    <property type="match status" value="1"/>
</dbReference>
<dbReference type="InterPro" id="IPR050934">
    <property type="entry name" value="ITIH"/>
</dbReference>
<dbReference type="RefSeq" id="XP_052128878.1">
    <property type="nucleotide sequence ID" value="XM_052272918.1"/>
</dbReference>
<evidence type="ECO:0000256" key="1">
    <source>
        <dbReference type="SAM" id="SignalP"/>
    </source>
</evidence>
<name>A0A9C6XRZ5_FRAOC</name>